<dbReference type="AlphaFoldDB" id="W0V0P1"/>
<accession>W0V0P1</accession>
<evidence type="ECO:0000313" key="1">
    <source>
        <dbReference type="EMBL" id="CDG80857.1"/>
    </source>
</evidence>
<evidence type="ECO:0000313" key="2">
    <source>
        <dbReference type="Proteomes" id="UP000027604"/>
    </source>
</evidence>
<sequence length="154" mass="17668">MAKSPNNTENSILRRKVKGGLYWATSVAKKHVHFVLDGLDMEAVVRKSASYDNPTGSNNEQSNTAKTRAYTGAELRWIYRNRNNPDVQSHVHFVKEGKPCPPPWVEYSTKVIKFKQDNTMEEIETKYDVKALWEQYTPQSSFPPPKTDGHSRLK</sequence>
<name>W0V0P1_9BURK</name>
<dbReference type="KEGG" id="jag:GJA_194"/>
<dbReference type="Proteomes" id="UP000027604">
    <property type="component" value="Chromosome I"/>
</dbReference>
<gene>
    <name evidence="1" type="ORF">GJA_194</name>
</gene>
<proteinExistence type="predicted"/>
<organism evidence="1 2">
    <name type="scientific">Janthinobacterium agaricidamnosum NBRC 102515 = DSM 9628</name>
    <dbReference type="NCBI Taxonomy" id="1349767"/>
    <lineage>
        <taxon>Bacteria</taxon>
        <taxon>Pseudomonadati</taxon>
        <taxon>Pseudomonadota</taxon>
        <taxon>Betaproteobacteria</taxon>
        <taxon>Burkholderiales</taxon>
        <taxon>Oxalobacteraceae</taxon>
        <taxon>Janthinobacterium</taxon>
    </lineage>
</organism>
<keyword evidence="2" id="KW-1185">Reference proteome</keyword>
<dbReference type="STRING" id="1349767.GJA_194"/>
<dbReference type="HOGENOM" id="CLU_1701897_0_0_4"/>
<reference evidence="1 2" key="1">
    <citation type="journal article" date="2015" name="Genome Announc.">
        <title>Genome Sequence of Mushroom Soft-Rot Pathogen Janthinobacterium agaricidamnosum.</title>
        <authorList>
            <person name="Graupner K."/>
            <person name="Lackner G."/>
            <person name="Hertweck C."/>
        </authorList>
    </citation>
    <scope>NUCLEOTIDE SEQUENCE [LARGE SCALE GENOMIC DNA]</scope>
    <source>
        <strain evidence="2">NBRC 102515 / DSM 9628</strain>
    </source>
</reference>
<protein>
    <submittedName>
        <fullName evidence="1">Uncharacterized protein</fullName>
    </submittedName>
</protein>
<dbReference type="EMBL" id="HG322949">
    <property type="protein sequence ID" value="CDG80857.1"/>
    <property type="molecule type" value="Genomic_DNA"/>
</dbReference>